<feature type="compositionally biased region" description="Basic and acidic residues" evidence="18">
    <location>
        <begin position="1336"/>
        <end position="1347"/>
    </location>
</feature>
<keyword evidence="12" id="KW-0067">ATP-binding</keyword>
<sequence>MEIMNHSSTFLLPNPPADKAAALTYVLVVLNQRLPRFTPLLWKHAQLRICADGGANRLYDELPQLFPDEDAVEIRKRYKPNSIKGDMDSIRDEVLGFYKDLGTEVIDASDDQDTTDLHKCVAYIQDMPTLKNQEFCILVAGALGGRFDHEIGNINVLCRFPNTRIVLLSDDCLIQLLPSSFHHEIYIQPSVEGPHCGLIPICGPSKTDMEMRFGGLISTSNIVRGEIVTVQSDVDLLWTISINKKGMIASRAGKPSAIRPINKSVVHRICAGQVILDLSSAVKELVENSLDAGATSIEIALKDYGQESLQVIDNGSGISPENFKLSVFNFMDQQHCYMGLNVLKTALKHHVSNMVFVENFCALKSQSFMGHEVLALKHHTSKLLDFPDLQVLTTFGFRGEALSSLCALGELTVETRTVNEVVATHLTYDRTGILTAERKSARQVGTTVTVRKLFSTLPVRSKEFQRNIRKEYGKLISLLNAYALIAKGVRIVCTNTTGKNARSVVLKTQGSGSLRENIVSVLGTSTFSCLEPVNLILSDGCVVEGFVSKSGNGSGRNIGDRQFFYVNGRPVDMPKVGKVVNELYRGANSKQYPIAIMNFSVPTRAYDVSFSVNKIDELNEDMRTSDIYSPQEKSQRLAKHLIPDKSVVHERDDKKNNGIQVTAQDNTGDSFGEVLMQRDGACSVIEEYSLGIRGNQKNKYSESPDEENTDLVSDKTYKQEILQSRSIQKGAVNSISPLRHSSSVQMSLNNFVTVNKRKHESIETALSEVPVLRSGSHMGKLRENNSLKCTASQISADNRVMFDGSSKSSRSESQPDKVSGIKSVFSEAGMKVLFPCGDRKQNTRDDEDAGVLFPCTDRKLSAATEDIELGEQRTPERAQDADSGPTASLSTDSQLPKGLADAPIPLRPSVVSVDSPVASSGTKVGFSLQFSFKDLMSRRKQRLSRLGYTSNASGRMKLGSHSEFAAASLELSQVVNEEGKAKALAAATSELERLFKKGDFEQMQVVGQFNLGFIIGKLDQDLFIVDQHAADEKYNYERLSQTTILNQQPLLRPLKMELAPEEEIVVSMHMDTFRSDCFISTRMHGVQVPVIANTKADYLLEQYFLKMLGLYLLIYAFVLLSNFRKNGFLLEEDIHAPSGHRFILKAVPFSKNITFGIADIKELISILTDSHGECTIIGSYRTDMADSICPPKILEHLAVLKSPWNCPHGRPTMRHLVDLRTVRKRVYDDDMELERESRERNREEEEEKAPVCYSVDVLPLSLLKTAQGHPMLVELKNGETYNGHLVNCDTWMNIHLREVICTSKDGDRFWRMPECYIRGNTIKYLRVPDEVIDKVQEETKSRSDRKPPGVGRGRGRGREDGPKPKGIGRGMEDGGARGAGGGRGRAASGGRAGGNRVNQALE</sequence>
<evidence type="ECO:0000256" key="8">
    <source>
        <dbReference type="ARBA" id="ARBA00022728"/>
    </source>
</evidence>
<evidence type="ECO:0000256" key="6">
    <source>
        <dbReference type="ARBA" id="ARBA00022664"/>
    </source>
</evidence>
<feature type="region of interest" description="Disordered" evidence="18">
    <location>
        <begin position="1336"/>
        <end position="1402"/>
    </location>
</feature>
<dbReference type="InterPro" id="IPR001163">
    <property type="entry name" value="Sm_dom_euk/arc"/>
</dbReference>
<dbReference type="GO" id="GO:0005524">
    <property type="term" value="F:ATP binding"/>
    <property type="evidence" value="ECO:0007669"/>
    <property type="project" value="UniProtKB-KW"/>
</dbReference>
<dbReference type="CDD" id="cd01723">
    <property type="entry name" value="LSm4"/>
    <property type="match status" value="1"/>
</dbReference>
<dbReference type="GO" id="GO:0004788">
    <property type="term" value="F:thiamine diphosphokinase activity"/>
    <property type="evidence" value="ECO:0007669"/>
    <property type="project" value="UniProtKB-EC"/>
</dbReference>
<dbReference type="Pfam" id="PF13589">
    <property type="entry name" value="HATPase_c_3"/>
    <property type="match status" value="1"/>
</dbReference>
<keyword evidence="14" id="KW-0508">mRNA splicing</keyword>
<dbReference type="SMART" id="SM00853">
    <property type="entry name" value="MutL_C"/>
    <property type="match status" value="1"/>
</dbReference>
<evidence type="ECO:0000313" key="20">
    <source>
        <dbReference type="EMBL" id="GER35221.1"/>
    </source>
</evidence>
<dbReference type="GO" id="GO:0000956">
    <property type="term" value="P:nuclear-transcribed mRNA catabolic process"/>
    <property type="evidence" value="ECO:0007669"/>
    <property type="project" value="InterPro"/>
</dbReference>
<dbReference type="GO" id="GO:0120115">
    <property type="term" value="C:Lsm2-8 complex"/>
    <property type="evidence" value="ECO:0007669"/>
    <property type="project" value="UniProtKB-ARBA"/>
</dbReference>
<dbReference type="GO" id="GO:0005681">
    <property type="term" value="C:spliceosomal complex"/>
    <property type="evidence" value="ECO:0007669"/>
    <property type="project" value="UniProtKB-KW"/>
</dbReference>
<dbReference type="EC" id="2.7.6.2" evidence="5"/>
<dbReference type="Gene3D" id="3.30.230.10">
    <property type="match status" value="1"/>
</dbReference>
<dbReference type="PROSITE" id="PS52002">
    <property type="entry name" value="SM"/>
    <property type="match status" value="1"/>
</dbReference>
<dbReference type="InterPro" id="IPR037198">
    <property type="entry name" value="MutL_C_sf"/>
</dbReference>
<evidence type="ECO:0000256" key="12">
    <source>
        <dbReference type="ARBA" id="ARBA00022840"/>
    </source>
</evidence>
<comment type="caution">
    <text evidence="20">The sequence shown here is derived from an EMBL/GenBank/DDBJ whole genome shotgun (WGS) entry which is preliminary data.</text>
</comment>
<accession>A0A5A7PRI8</accession>
<dbReference type="SUPFAM" id="SSF55874">
    <property type="entry name" value="ATPase domain of HSP90 chaperone/DNA topoisomerase II/histidine kinase"/>
    <property type="match status" value="1"/>
</dbReference>
<evidence type="ECO:0000256" key="16">
    <source>
        <dbReference type="ARBA" id="ARBA00023274"/>
    </source>
</evidence>
<evidence type="ECO:0000313" key="21">
    <source>
        <dbReference type="Proteomes" id="UP000325081"/>
    </source>
</evidence>
<comment type="similarity">
    <text evidence="4">Belongs to the snRNP Sm proteins family.</text>
</comment>
<dbReference type="InterPro" id="IPR014762">
    <property type="entry name" value="DNA_mismatch_repair_CS"/>
</dbReference>
<comment type="subcellular location">
    <subcellularLocation>
        <location evidence="2">Cytoplasm</location>
        <location evidence="2">Cytosol</location>
    </subcellularLocation>
    <subcellularLocation>
        <location evidence="1">Nucleus</location>
    </subcellularLocation>
</comment>
<dbReference type="Pfam" id="PF08676">
    <property type="entry name" value="MutL_C"/>
    <property type="match status" value="1"/>
</dbReference>
<dbReference type="CDD" id="cd03484">
    <property type="entry name" value="MutL_Trans_hPMS_2_like"/>
    <property type="match status" value="1"/>
</dbReference>
<reference evidence="21" key="1">
    <citation type="journal article" date="2019" name="Curr. Biol.">
        <title>Genome Sequence of Striga asiatica Provides Insight into the Evolution of Plant Parasitism.</title>
        <authorList>
            <person name="Yoshida S."/>
            <person name="Kim S."/>
            <person name="Wafula E.K."/>
            <person name="Tanskanen J."/>
            <person name="Kim Y.M."/>
            <person name="Honaas L."/>
            <person name="Yang Z."/>
            <person name="Spallek T."/>
            <person name="Conn C.E."/>
            <person name="Ichihashi Y."/>
            <person name="Cheong K."/>
            <person name="Cui S."/>
            <person name="Der J.P."/>
            <person name="Gundlach H."/>
            <person name="Jiao Y."/>
            <person name="Hori C."/>
            <person name="Ishida J.K."/>
            <person name="Kasahara H."/>
            <person name="Kiba T."/>
            <person name="Kim M.S."/>
            <person name="Koo N."/>
            <person name="Laohavisit A."/>
            <person name="Lee Y.H."/>
            <person name="Lumba S."/>
            <person name="McCourt P."/>
            <person name="Mortimer J.C."/>
            <person name="Mutuku J.M."/>
            <person name="Nomura T."/>
            <person name="Sasaki-Sekimoto Y."/>
            <person name="Seto Y."/>
            <person name="Wang Y."/>
            <person name="Wakatake T."/>
            <person name="Sakakibara H."/>
            <person name="Demura T."/>
            <person name="Yamaguchi S."/>
            <person name="Yoneyama K."/>
            <person name="Manabe R.I."/>
            <person name="Nelson D.C."/>
            <person name="Schulman A.H."/>
            <person name="Timko M.P."/>
            <person name="dePamphilis C.W."/>
            <person name="Choi D."/>
            <person name="Shirasu K."/>
        </authorList>
    </citation>
    <scope>NUCLEOTIDE SEQUENCE [LARGE SCALE GENOMIC DNA]</scope>
    <source>
        <strain evidence="21">cv. UVA1</strain>
    </source>
</reference>
<keyword evidence="13" id="KW-0694">RNA-binding</keyword>
<dbReference type="SUPFAM" id="SSF63862">
    <property type="entry name" value="Thiamin pyrophosphokinase, substrate-binding domain"/>
    <property type="match status" value="1"/>
</dbReference>
<dbReference type="CDD" id="cd16926">
    <property type="entry name" value="HATPase_MutL-MLH-PMS-like"/>
    <property type="match status" value="1"/>
</dbReference>
<dbReference type="GO" id="GO:0003723">
    <property type="term" value="F:RNA binding"/>
    <property type="evidence" value="ECO:0007669"/>
    <property type="project" value="UniProtKB-KW"/>
</dbReference>
<feature type="region of interest" description="Disordered" evidence="18">
    <location>
        <begin position="866"/>
        <end position="902"/>
    </location>
</feature>
<dbReference type="EMBL" id="BKCP01004960">
    <property type="protein sequence ID" value="GER35221.1"/>
    <property type="molecule type" value="Genomic_DNA"/>
</dbReference>
<dbReference type="SUPFAM" id="SSF118116">
    <property type="entry name" value="DNA mismatch repair protein MutL"/>
    <property type="match status" value="1"/>
</dbReference>
<gene>
    <name evidence="20" type="ORF">STAS_11487</name>
</gene>
<dbReference type="InterPro" id="IPR034101">
    <property type="entry name" value="Lsm4"/>
</dbReference>
<dbReference type="InterPro" id="IPR047575">
    <property type="entry name" value="Sm"/>
</dbReference>
<evidence type="ECO:0000256" key="15">
    <source>
        <dbReference type="ARBA" id="ARBA00023242"/>
    </source>
</evidence>
<dbReference type="InterPro" id="IPR036890">
    <property type="entry name" value="HATPase_C_sf"/>
</dbReference>
<evidence type="ECO:0000256" key="13">
    <source>
        <dbReference type="ARBA" id="ARBA00022884"/>
    </source>
</evidence>
<evidence type="ECO:0000256" key="10">
    <source>
        <dbReference type="ARBA" id="ARBA00022763"/>
    </source>
</evidence>
<keyword evidence="9" id="KW-0547">Nucleotide-binding</keyword>
<dbReference type="NCBIfam" id="TIGR01378">
    <property type="entry name" value="thi_PPkinase"/>
    <property type="match status" value="1"/>
</dbReference>
<dbReference type="InterPro" id="IPR036759">
    <property type="entry name" value="TPK_catalytic_sf"/>
</dbReference>
<evidence type="ECO:0000256" key="11">
    <source>
        <dbReference type="ARBA" id="ARBA00022777"/>
    </source>
</evidence>
<dbReference type="GO" id="GO:0030975">
    <property type="term" value="F:thiamine binding"/>
    <property type="evidence" value="ECO:0007669"/>
    <property type="project" value="InterPro"/>
</dbReference>
<dbReference type="GO" id="GO:0006772">
    <property type="term" value="P:thiamine metabolic process"/>
    <property type="evidence" value="ECO:0007669"/>
    <property type="project" value="InterPro"/>
</dbReference>
<dbReference type="InterPro" id="IPR038973">
    <property type="entry name" value="MutL/Mlh/Pms-like"/>
</dbReference>
<keyword evidence="7" id="KW-0808">Transferase</keyword>
<dbReference type="InterPro" id="IPR007371">
    <property type="entry name" value="TPK_catalytic"/>
</dbReference>
<keyword evidence="8" id="KW-0747">Spliceosome</keyword>
<dbReference type="SMART" id="SM01340">
    <property type="entry name" value="DNA_mis_repair"/>
    <property type="match status" value="1"/>
</dbReference>
<dbReference type="InterPro" id="IPR014721">
    <property type="entry name" value="Ribsml_uS5_D2-typ_fold_subgr"/>
</dbReference>
<dbReference type="InterPro" id="IPR036371">
    <property type="entry name" value="TPK_B1-bd_sf"/>
</dbReference>
<dbReference type="GO" id="GO:0016301">
    <property type="term" value="F:kinase activity"/>
    <property type="evidence" value="ECO:0007669"/>
    <property type="project" value="UniProtKB-KW"/>
</dbReference>
<evidence type="ECO:0000256" key="17">
    <source>
        <dbReference type="ARBA" id="ARBA00025120"/>
    </source>
</evidence>
<evidence type="ECO:0000256" key="7">
    <source>
        <dbReference type="ARBA" id="ARBA00022679"/>
    </source>
</evidence>
<dbReference type="GO" id="GO:0030983">
    <property type="term" value="F:mismatched DNA binding"/>
    <property type="evidence" value="ECO:0007669"/>
    <property type="project" value="InterPro"/>
</dbReference>
<dbReference type="Gene3D" id="3.30.565.10">
    <property type="entry name" value="Histidine kinase-like ATPase, C-terminal domain"/>
    <property type="match status" value="1"/>
</dbReference>
<dbReference type="GO" id="GO:0006298">
    <property type="term" value="P:mismatch repair"/>
    <property type="evidence" value="ECO:0007669"/>
    <property type="project" value="InterPro"/>
</dbReference>
<dbReference type="InterPro" id="IPR042120">
    <property type="entry name" value="MutL_C_dimsub"/>
</dbReference>
<evidence type="ECO:0000256" key="1">
    <source>
        <dbReference type="ARBA" id="ARBA00004123"/>
    </source>
</evidence>
<keyword evidence="16" id="KW-0687">Ribonucleoprotein</keyword>
<protein>
    <recommendedName>
        <fullName evidence="5">thiamine diphosphokinase</fullName>
        <ecNumber evidence="5">2.7.6.2</ecNumber>
    </recommendedName>
</protein>
<keyword evidence="15" id="KW-0539">Nucleus</keyword>
<comment type="similarity">
    <text evidence="3">Belongs to the DNA mismatch repair MutL/HexB family.</text>
</comment>
<dbReference type="SUPFAM" id="SSF50182">
    <property type="entry name" value="Sm-like ribonucleoproteins"/>
    <property type="match status" value="1"/>
</dbReference>
<keyword evidence="11" id="KW-0418">Kinase</keyword>
<feature type="domain" description="Sm" evidence="19">
    <location>
        <begin position="1258"/>
        <end position="1331"/>
    </location>
</feature>
<evidence type="ECO:0000256" key="3">
    <source>
        <dbReference type="ARBA" id="ARBA00006082"/>
    </source>
</evidence>
<dbReference type="Gene3D" id="3.30.1540.20">
    <property type="entry name" value="MutL, C-terminal domain, dimerisation subdomain"/>
    <property type="match status" value="2"/>
</dbReference>
<dbReference type="Pfam" id="PF01119">
    <property type="entry name" value="DNA_mis_repair"/>
    <property type="match status" value="1"/>
</dbReference>
<dbReference type="InterPro" id="IPR007373">
    <property type="entry name" value="Thiamin_PyroPKinase_B1-bd"/>
</dbReference>
<evidence type="ECO:0000256" key="4">
    <source>
        <dbReference type="ARBA" id="ARBA00006850"/>
    </source>
</evidence>
<dbReference type="Pfam" id="PF04263">
    <property type="entry name" value="TPK_catalytic"/>
    <property type="match status" value="1"/>
</dbReference>
<dbReference type="GO" id="GO:0005829">
    <property type="term" value="C:cytosol"/>
    <property type="evidence" value="ECO:0007669"/>
    <property type="project" value="UniProtKB-SubCell"/>
</dbReference>
<dbReference type="Pfam" id="PF01423">
    <property type="entry name" value="LSM"/>
    <property type="match status" value="1"/>
</dbReference>
<dbReference type="GO" id="GO:0000398">
    <property type="term" value="P:mRNA splicing, via spliceosome"/>
    <property type="evidence" value="ECO:0007669"/>
    <property type="project" value="InterPro"/>
</dbReference>
<proteinExistence type="inferred from homology"/>
<comment type="function">
    <text evidence="17">Catalyzes the phosphorylation of thiamine to thiamine pyrophosphate (TPP). TPP is an active cofactor for enzymes involved in glycolysis and energy production. Plant leaves require high levels of TPP for photosynthesis and carbohydrate metabolism.</text>
</comment>
<dbReference type="Proteomes" id="UP000325081">
    <property type="component" value="Unassembled WGS sequence"/>
</dbReference>
<dbReference type="GO" id="GO:0016887">
    <property type="term" value="F:ATP hydrolysis activity"/>
    <property type="evidence" value="ECO:0007669"/>
    <property type="project" value="InterPro"/>
</dbReference>
<dbReference type="InterPro" id="IPR013507">
    <property type="entry name" value="DNA_mismatch_S5_2-like"/>
</dbReference>
<evidence type="ECO:0000256" key="9">
    <source>
        <dbReference type="ARBA" id="ARBA00022741"/>
    </source>
</evidence>
<dbReference type="OrthoDB" id="10254304at2759"/>
<dbReference type="InterPro" id="IPR010920">
    <property type="entry name" value="LSM_dom_sf"/>
</dbReference>
<name>A0A5A7PRI8_STRAF</name>
<keyword evidence="21" id="KW-1185">Reference proteome</keyword>
<dbReference type="CDD" id="cd07995">
    <property type="entry name" value="TPK"/>
    <property type="match status" value="1"/>
</dbReference>
<dbReference type="Gene3D" id="2.30.30.100">
    <property type="match status" value="1"/>
</dbReference>
<dbReference type="PROSITE" id="PS00058">
    <property type="entry name" value="DNA_MISMATCH_REPAIR_1"/>
    <property type="match status" value="1"/>
</dbReference>
<evidence type="ECO:0000256" key="14">
    <source>
        <dbReference type="ARBA" id="ARBA00023187"/>
    </source>
</evidence>
<dbReference type="Gene3D" id="3.40.50.10240">
    <property type="entry name" value="Thiamin pyrophosphokinase, catalytic domain"/>
    <property type="match status" value="1"/>
</dbReference>
<feature type="compositionally biased region" description="Polar residues" evidence="18">
    <location>
        <begin position="885"/>
        <end position="894"/>
    </location>
</feature>
<dbReference type="SUPFAM" id="SSF54211">
    <property type="entry name" value="Ribosomal protein S5 domain 2-like"/>
    <property type="match status" value="1"/>
</dbReference>
<dbReference type="PANTHER" id="PTHR10073">
    <property type="entry name" value="DNA MISMATCH REPAIR PROTEIN MLH, PMS, MUTL"/>
    <property type="match status" value="1"/>
</dbReference>
<dbReference type="InterPro" id="IPR014790">
    <property type="entry name" value="MutL_C"/>
</dbReference>
<dbReference type="SMART" id="SM00651">
    <property type="entry name" value="Sm"/>
    <property type="match status" value="1"/>
</dbReference>
<keyword evidence="6" id="KW-0507">mRNA processing</keyword>
<dbReference type="SUPFAM" id="SSF63999">
    <property type="entry name" value="Thiamin pyrophosphokinase, catalytic domain"/>
    <property type="match status" value="1"/>
</dbReference>
<dbReference type="PANTHER" id="PTHR10073:SF52">
    <property type="entry name" value="MISMATCH REPAIR ENDONUCLEASE PMS2"/>
    <property type="match status" value="1"/>
</dbReference>
<dbReference type="GO" id="GO:0140664">
    <property type="term" value="F:ATP-dependent DNA damage sensor activity"/>
    <property type="evidence" value="ECO:0007669"/>
    <property type="project" value="InterPro"/>
</dbReference>
<dbReference type="InterPro" id="IPR020568">
    <property type="entry name" value="Ribosomal_Su5_D2-typ_SF"/>
</dbReference>
<feature type="compositionally biased region" description="Basic and acidic residues" evidence="18">
    <location>
        <begin position="870"/>
        <end position="880"/>
    </location>
</feature>
<dbReference type="GO" id="GO:0009229">
    <property type="term" value="P:thiamine diphosphate biosynthetic process"/>
    <property type="evidence" value="ECO:0007669"/>
    <property type="project" value="InterPro"/>
</dbReference>
<dbReference type="InterPro" id="IPR006282">
    <property type="entry name" value="Thi_PPkinase"/>
</dbReference>
<evidence type="ECO:0000256" key="5">
    <source>
        <dbReference type="ARBA" id="ARBA00013245"/>
    </source>
</evidence>
<dbReference type="GO" id="GO:0032389">
    <property type="term" value="C:MutLalpha complex"/>
    <property type="evidence" value="ECO:0007669"/>
    <property type="project" value="TreeGrafter"/>
</dbReference>
<organism evidence="20 21">
    <name type="scientific">Striga asiatica</name>
    <name type="common">Asiatic witchweed</name>
    <name type="synonym">Buchnera asiatica</name>
    <dbReference type="NCBI Taxonomy" id="4170"/>
    <lineage>
        <taxon>Eukaryota</taxon>
        <taxon>Viridiplantae</taxon>
        <taxon>Streptophyta</taxon>
        <taxon>Embryophyta</taxon>
        <taxon>Tracheophyta</taxon>
        <taxon>Spermatophyta</taxon>
        <taxon>Magnoliopsida</taxon>
        <taxon>eudicotyledons</taxon>
        <taxon>Gunneridae</taxon>
        <taxon>Pentapetalae</taxon>
        <taxon>asterids</taxon>
        <taxon>lamiids</taxon>
        <taxon>Lamiales</taxon>
        <taxon>Orobanchaceae</taxon>
        <taxon>Buchnereae</taxon>
        <taxon>Striga</taxon>
    </lineage>
</organism>
<keyword evidence="10" id="KW-0227">DNA damage</keyword>
<dbReference type="Pfam" id="PF04265">
    <property type="entry name" value="TPK_B1_binding"/>
    <property type="match status" value="1"/>
</dbReference>
<evidence type="ECO:0000256" key="2">
    <source>
        <dbReference type="ARBA" id="ARBA00004514"/>
    </source>
</evidence>
<evidence type="ECO:0000256" key="18">
    <source>
        <dbReference type="SAM" id="MobiDB-lite"/>
    </source>
</evidence>
<dbReference type="FunFam" id="2.30.30.100:FF:000005">
    <property type="entry name" value="U6 snRNA-associated Sm-like protein LSm4"/>
    <property type="match status" value="1"/>
</dbReference>
<evidence type="ECO:0000259" key="19">
    <source>
        <dbReference type="PROSITE" id="PS52002"/>
    </source>
</evidence>